<dbReference type="GO" id="GO:0005886">
    <property type="term" value="C:plasma membrane"/>
    <property type="evidence" value="ECO:0007669"/>
    <property type="project" value="UniProtKB-SubCell"/>
</dbReference>
<dbReference type="RefSeq" id="WP_150087119.1">
    <property type="nucleotide sequence ID" value="NZ_VWSF01000002.1"/>
</dbReference>
<evidence type="ECO:0000256" key="4">
    <source>
        <dbReference type="ARBA" id="ARBA00022679"/>
    </source>
</evidence>
<sequence>MQSKIYAWLGKWKYLVLIWLALGVGLRLFHFLDNRSLWVDEIYLASSLTRMSFWELTAPALDYEQKAPIGFLWLVRLCVVILGKHEMALRLVPLLAGIASLFLFVSVCRKLLKPVGVAVAVGILALAPPLVYHAVEIKQYSTELLATIIALHLYNQYHYRQHIKAALWWGCWGAVLIWFSYAAIFILAGMAGGMGIYYLSQKNWRALFRTVATGIIWLLSFALNYYLFTNEHANSEWLVIWFQNEGGFMPLPPTSLADLEWFGSTLYKMLFYPLGLLWQAPHLHNPILNFVARLPVLPLLFLGAGVLAFYKQNQKLLWVLLLPLFLTLLASGLKIYPFYERLVVFLAPLFVLFIAAGVTYLLSLLPARKTVLYSLPFLLFVIPLISSVNQVINPHLFGGYKKAYHREAFLYINEHFQPGDVVYIYWNAQHTYKFYKDFCNLKYSAIIGKDVRYQSGSTEEYFRKLEPDFDRLKKNKRVWVVYNKFYANKIGEIVGTPAYYYADLVDGVKLQHKFSGMGKELLTYNGLDVNVSLYELPAK</sequence>
<dbReference type="AlphaFoldDB" id="A0A5M6DRB1"/>
<evidence type="ECO:0000256" key="5">
    <source>
        <dbReference type="ARBA" id="ARBA00022692"/>
    </source>
</evidence>
<keyword evidence="3" id="KW-0328">Glycosyltransferase</keyword>
<feature type="transmembrane region" description="Helical" evidence="8">
    <location>
        <begin position="316"/>
        <end position="336"/>
    </location>
</feature>
<dbReference type="PANTHER" id="PTHR33908:SF11">
    <property type="entry name" value="MEMBRANE PROTEIN"/>
    <property type="match status" value="1"/>
</dbReference>
<dbReference type="InterPro" id="IPR050297">
    <property type="entry name" value="LipidA_mod_glycosyltrf_83"/>
</dbReference>
<name>A0A5M6DRB1_9BACT</name>
<accession>A0A5M6DRB1</accession>
<evidence type="ECO:0000256" key="6">
    <source>
        <dbReference type="ARBA" id="ARBA00022989"/>
    </source>
</evidence>
<dbReference type="PANTHER" id="PTHR33908">
    <property type="entry name" value="MANNOSYLTRANSFERASE YKCB-RELATED"/>
    <property type="match status" value="1"/>
</dbReference>
<keyword evidence="11" id="KW-1185">Reference proteome</keyword>
<evidence type="ECO:0000256" key="3">
    <source>
        <dbReference type="ARBA" id="ARBA00022676"/>
    </source>
</evidence>
<evidence type="ECO:0000256" key="7">
    <source>
        <dbReference type="ARBA" id="ARBA00023136"/>
    </source>
</evidence>
<comment type="caution">
    <text evidence="10">The sequence shown here is derived from an EMBL/GenBank/DDBJ whole genome shotgun (WGS) entry which is preliminary data.</text>
</comment>
<comment type="subcellular location">
    <subcellularLocation>
        <location evidence="1">Cell membrane</location>
        <topology evidence="1">Multi-pass membrane protein</topology>
    </subcellularLocation>
</comment>
<dbReference type="EMBL" id="VWSF01000002">
    <property type="protein sequence ID" value="KAA5548792.1"/>
    <property type="molecule type" value="Genomic_DNA"/>
</dbReference>
<protein>
    <submittedName>
        <fullName evidence="10">Glycosyltransferase family 39 protein</fullName>
    </submittedName>
</protein>
<keyword evidence="6 8" id="KW-1133">Transmembrane helix</keyword>
<evidence type="ECO:0000256" key="1">
    <source>
        <dbReference type="ARBA" id="ARBA00004651"/>
    </source>
</evidence>
<evidence type="ECO:0000313" key="11">
    <source>
        <dbReference type="Proteomes" id="UP000323426"/>
    </source>
</evidence>
<dbReference type="Pfam" id="PF13231">
    <property type="entry name" value="PMT_2"/>
    <property type="match status" value="1"/>
</dbReference>
<keyword evidence="2" id="KW-1003">Cell membrane</keyword>
<keyword evidence="4 10" id="KW-0808">Transferase</keyword>
<feature type="transmembrane region" description="Helical" evidence="8">
    <location>
        <begin position="206"/>
        <end position="228"/>
    </location>
</feature>
<feature type="transmembrane region" description="Helical" evidence="8">
    <location>
        <begin position="343"/>
        <end position="365"/>
    </location>
</feature>
<organism evidence="10 11">
    <name type="scientific">Adhaeribacter rhizoryzae</name>
    <dbReference type="NCBI Taxonomy" id="2607907"/>
    <lineage>
        <taxon>Bacteria</taxon>
        <taxon>Pseudomonadati</taxon>
        <taxon>Bacteroidota</taxon>
        <taxon>Cytophagia</taxon>
        <taxon>Cytophagales</taxon>
        <taxon>Hymenobacteraceae</taxon>
        <taxon>Adhaeribacter</taxon>
    </lineage>
</organism>
<proteinExistence type="predicted"/>
<dbReference type="GO" id="GO:0016763">
    <property type="term" value="F:pentosyltransferase activity"/>
    <property type="evidence" value="ECO:0007669"/>
    <property type="project" value="TreeGrafter"/>
</dbReference>
<feature type="transmembrane region" description="Helical" evidence="8">
    <location>
        <begin position="87"/>
        <end position="108"/>
    </location>
</feature>
<dbReference type="InterPro" id="IPR038731">
    <property type="entry name" value="RgtA/B/C-like"/>
</dbReference>
<keyword evidence="5 8" id="KW-0812">Transmembrane</keyword>
<reference evidence="10 11" key="1">
    <citation type="submission" date="2019-09" db="EMBL/GenBank/DDBJ databases">
        <title>Genome sequence and assembly of Adhaeribacter sp.</title>
        <authorList>
            <person name="Chhetri G."/>
        </authorList>
    </citation>
    <scope>NUCLEOTIDE SEQUENCE [LARGE SCALE GENOMIC DNA]</scope>
    <source>
        <strain evidence="10 11">DK36</strain>
    </source>
</reference>
<evidence type="ECO:0000256" key="8">
    <source>
        <dbReference type="SAM" id="Phobius"/>
    </source>
</evidence>
<feature type="transmembrane region" description="Helical" evidence="8">
    <location>
        <begin position="371"/>
        <end position="392"/>
    </location>
</feature>
<feature type="transmembrane region" description="Helical" evidence="8">
    <location>
        <begin position="12"/>
        <end position="32"/>
    </location>
</feature>
<feature type="transmembrane region" description="Helical" evidence="8">
    <location>
        <begin position="290"/>
        <end position="310"/>
    </location>
</feature>
<dbReference type="Proteomes" id="UP000323426">
    <property type="component" value="Unassembled WGS sequence"/>
</dbReference>
<dbReference type="GO" id="GO:0009103">
    <property type="term" value="P:lipopolysaccharide biosynthetic process"/>
    <property type="evidence" value="ECO:0007669"/>
    <property type="project" value="UniProtKB-ARBA"/>
</dbReference>
<evidence type="ECO:0000313" key="10">
    <source>
        <dbReference type="EMBL" id="KAA5548792.1"/>
    </source>
</evidence>
<feature type="transmembrane region" description="Helical" evidence="8">
    <location>
        <begin position="115"/>
        <end position="135"/>
    </location>
</feature>
<evidence type="ECO:0000256" key="2">
    <source>
        <dbReference type="ARBA" id="ARBA00022475"/>
    </source>
</evidence>
<feature type="domain" description="Glycosyltransferase RgtA/B/C/D-like" evidence="9">
    <location>
        <begin position="67"/>
        <end position="220"/>
    </location>
</feature>
<keyword evidence="7 8" id="KW-0472">Membrane</keyword>
<gene>
    <name evidence="10" type="ORF">F0145_04575</name>
</gene>
<feature type="transmembrane region" description="Helical" evidence="8">
    <location>
        <begin position="166"/>
        <end position="199"/>
    </location>
</feature>
<evidence type="ECO:0000259" key="9">
    <source>
        <dbReference type="Pfam" id="PF13231"/>
    </source>
</evidence>